<keyword evidence="4" id="KW-1185">Reference proteome</keyword>
<name>A0A1B9GA04_9TREE</name>
<reference evidence="2" key="1">
    <citation type="submission" date="2013-07" db="EMBL/GenBank/DDBJ databases">
        <title>The Genome Sequence of Cryptococcus bestiolae CBS10118.</title>
        <authorList>
            <consortium name="The Broad Institute Genome Sequencing Platform"/>
            <person name="Cuomo C."/>
            <person name="Litvintseva A."/>
            <person name="Chen Y."/>
            <person name="Heitman J."/>
            <person name="Sun S."/>
            <person name="Springer D."/>
            <person name="Dromer F."/>
            <person name="Young S.K."/>
            <person name="Zeng Q."/>
            <person name="Gargeya S."/>
            <person name="Fitzgerald M."/>
            <person name="Abouelleil A."/>
            <person name="Alvarado L."/>
            <person name="Berlin A.M."/>
            <person name="Chapman S.B."/>
            <person name="Dewar J."/>
            <person name="Goldberg J."/>
            <person name="Griggs A."/>
            <person name="Gujja S."/>
            <person name="Hansen M."/>
            <person name="Howarth C."/>
            <person name="Imamovic A."/>
            <person name="Larimer J."/>
            <person name="McCowan C."/>
            <person name="Murphy C."/>
            <person name="Pearson M."/>
            <person name="Priest M."/>
            <person name="Roberts A."/>
            <person name="Saif S."/>
            <person name="Shea T."/>
            <person name="Sykes S."/>
            <person name="Wortman J."/>
            <person name="Nusbaum C."/>
            <person name="Birren B."/>
        </authorList>
    </citation>
    <scope>NUCLEOTIDE SEQUENCE [LARGE SCALE GENOMIC DNA]</scope>
    <source>
        <strain evidence="2">CBS 10118</strain>
    </source>
</reference>
<evidence type="ECO:0000313" key="2">
    <source>
        <dbReference type="EMBL" id="OCF27862.1"/>
    </source>
</evidence>
<protein>
    <submittedName>
        <fullName evidence="2">Uncharacterized protein</fullName>
    </submittedName>
</protein>
<accession>A0A1B9GA04</accession>
<feature type="compositionally biased region" description="Basic and acidic residues" evidence="1">
    <location>
        <begin position="120"/>
        <end position="132"/>
    </location>
</feature>
<dbReference type="EMBL" id="KI894019">
    <property type="protein sequence ID" value="OCF27862.1"/>
    <property type="molecule type" value="Genomic_DNA"/>
</dbReference>
<dbReference type="KEGG" id="kbi:30207111"/>
<dbReference type="GeneID" id="30207111"/>
<reference evidence="3" key="4">
    <citation type="submission" date="2024-02" db="EMBL/GenBank/DDBJ databases">
        <title>Comparative genomics of Cryptococcus and Kwoniella reveals pathogenesis evolution and contrasting modes of karyotype evolution via chromosome fusion or intercentromeric recombination.</title>
        <authorList>
            <person name="Coelho M.A."/>
            <person name="David-Palma M."/>
            <person name="Shea T."/>
            <person name="Bowers K."/>
            <person name="McGinley-Smith S."/>
            <person name="Mohammad A.W."/>
            <person name="Gnirke A."/>
            <person name="Yurkov A.M."/>
            <person name="Nowrousian M."/>
            <person name="Sun S."/>
            <person name="Cuomo C.A."/>
            <person name="Heitman J."/>
        </authorList>
    </citation>
    <scope>NUCLEOTIDE SEQUENCE</scope>
    <source>
        <strain evidence="3">CBS 10118</strain>
    </source>
</reference>
<dbReference type="Proteomes" id="UP000092730">
    <property type="component" value="Chromosome 2"/>
</dbReference>
<evidence type="ECO:0000256" key="1">
    <source>
        <dbReference type="SAM" id="MobiDB-lite"/>
    </source>
</evidence>
<evidence type="ECO:0000313" key="4">
    <source>
        <dbReference type="Proteomes" id="UP000092730"/>
    </source>
</evidence>
<feature type="compositionally biased region" description="Polar residues" evidence="1">
    <location>
        <begin position="242"/>
        <end position="255"/>
    </location>
</feature>
<feature type="region of interest" description="Disordered" evidence="1">
    <location>
        <begin position="120"/>
        <end position="145"/>
    </location>
</feature>
<organism evidence="2">
    <name type="scientific">Kwoniella bestiolae CBS 10118</name>
    <dbReference type="NCBI Taxonomy" id="1296100"/>
    <lineage>
        <taxon>Eukaryota</taxon>
        <taxon>Fungi</taxon>
        <taxon>Dikarya</taxon>
        <taxon>Basidiomycota</taxon>
        <taxon>Agaricomycotina</taxon>
        <taxon>Tremellomycetes</taxon>
        <taxon>Tremellales</taxon>
        <taxon>Cryptococcaceae</taxon>
        <taxon>Kwoniella</taxon>
    </lineage>
</organism>
<feature type="region of interest" description="Disordered" evidence="1">
    <location>
        <begin position="1"/>
        <end position="31"/>
    </location>
</feature>
<proteinExistence type="predicted"/>
<dbReference type="RefSeq" id="XP_019048932.1">
    <property type="nucleotide sequence ID" value="XM_019189370.1"/>
</dbReference>
<reference evidence="3" key="2">
    <citation type="submission" date="2013-07" db="EMBL/GenBank/DDBJ databases">
        <authorList>
            <consortium name="The Broad Institute Genome Sequencing Platform"/>
            <person name="Cuomo C."/>
            <person name="Litvintseva A."/>
            <person name="Chen Y."/>
            <person name="Heitman J."/>
            <person name="Sun S."/>
            <person name="Springer D."/>
            <person name="Dromer F."/>
            <person name="Young S.K."/>
            <person name="Zeng Q."/>
            <person name="Gargeya S."/>
            <person name="Fitzgerald M."/>
            <person name="Abouelleil A."/>
            <person name="Alvarado L."/>
            <person name="Berlin A.M."/>
            <person name="Chapman S.B."/>
            <person name="Dewar J."/>
            <person name="Goldberg J."/>
            <person name="Griggs A."/>
            <person name="Gujja S."/>
            <person name="Hansen M."/>
            <person name="Howarth C."/>
            <person name="Imamovic A."/>
            <person name="Larimer J."/>
            <person name="McCowan C."/>
            <person name="Murphy C."/>
            <person name="Pearson M."/>
            <person name="Priest M."/>
            <person name="Roberts A."/>
            <person name="Saif S."/>
            <person name="Shea T."/>
            <person name="Sykes S."/>
            <person name="Wortman J."/>
            <person name="Nusbaum C."/>
            <person name="Birren B."/>
        </authorList>
    </citation>
    <scope>NUCLEOTIDE SEQUENCE</scope>
    <source>
        <strain evidence="3">CBS 10118</strain>
    </source>
</reference>
<dbReference type="AlphaFoldDB" id="A0A1B9GA04"/>
<gene>
    <name evidence="2" type="ORF">I302_02712</name>
    <name evidence="3" type="ORF">I302_104007</name>
</gene>
<sequence length="389" mass="43096">MGASDDQQPKDQDHLDTLRSRSQSQSGSQLRYSEIARNIFRSNETTHPHNYARRLSKVNNVGRLQALAPSSVRTPPVRTRRTCDKSTHHLRRPKGILVGKNRRAKCNTCGATVVDKDLPEAARSPCEGHSEPDSEEPSLSPTGSFDLDTIVQLTRQLVESQSKTDTTYEESHLPDTEIDASTDRDHLQFQSGFRAIPESTRPTEEKTARYHNFAGRLSEVNARAKTQPLAPSSGSCLVDSNAKVQPHTSTTTSSLGVGEKAKCDGSSHRLKNVRGVLIGKSLKAKCYRCTASAVNTDMPEVAREPCKGSTDTSLPQRSQKAHRLTERSGSIVCLKEGCELRFPSSEVLWRTPAEREFRREEARKGKRIHRKSSEIKSLNSLATSLPSLE</sequence>
<evidence type="ECO:0000313" key="3">
    <source>
        <dbReference type="EMBL" id="WVW82002.1"/>
    </source>
</evidence>
<dbReference type="VEuPathDB" id="FungiDB:I302_02712"/>
<feature type="compositionally biased region" description="Basic and acidic residues" evidence="1">
    <location>
        <begin position="7"/>
        <end position="19"/>
    </location>
</feature>
<feature type="region of interest" description="Disordered" evidence="1">
    <location>
        <begin position="227"/>
        <end position="258"/>
    </location>
</feature>
<feature type="compositionally biased region" description="Low complexity" evidence="1">
    <location>
        <begin position="20"/>
        <end position="31"/>
    </location>
</feature>
<reference evidence="2" key="3">
    <citation type="submission" date="2014-01" db="EMBL/GenBank/DDBJ databases">
        <title>Evolution of pathogenesis and genome organization in the Tremellales.</title>
        <authorList>
            <person name="Cuomo C."/>
            <person name="Litvintseva A."/>
            <person name="Heitman J."/>
            <person name="Chen Y."/>
            <person name="Sun S."/>
            <person name="Springer D."/>
            <person name="Dromer F."/>
            <person name="Young S."/>
            <person name="Zeng Q."/>
            <person name="Chapman S."/>
            <person name="Gujja S."/>
            <person name="Saif S."/>
            <person name="Birren B."/>
        </authorList>
    </citation>
    <scope>NUCLEOTIDE SEQUENCE</scope>
    <source>
        <strain evidence="2">CBS 10118</strain>
    </source>
</reference>
<dbReference type="EMBL" id="CP144542">
    <property type="protein sequence ID" value="WVW82002.1"/>
    <property type="molecule type" value="Genomic_DNA"/>
</dbReference>